<evidence type="ECO:0000256" key="4">
    <source>
        <dbReference type="ARBA" id="ARBA00016891"/>
    </source>
</evidence>
<dbReference type="GO" id="GO:0008977">
    <property type="term" value="F:prephenate dehydrogenase (NAD+) activity"/>
    <property type="evidence" value="ECO:0007669"/>
    <property type="project" value="UniProtKB-EC"/>
</dbReference>
<sequence>MNPSLAGPVLVVGCGLMGTSTGLALRRREVEVYLDDLRRSHVEVAESRGAGSGEKPTSVAMVVIAVPPDHVGPAVVDALREWPEAVVTDLSSIKAGPLAVVRAQAGADAARYVGGHPMAGSERSGPVAASEQLFDGRAWAVTPSPDADPTAVEQARVLATTCGATVIELSPDEHDAAVARVSHLPHVMAVLAAAQLNGGPETHLALSGQGLRDVTRIAGGDPRLWRQILGGNASHLGRILRSVRADIDTLLTGLESSPDEIVKVLERGVHGTDLIPGKHGAELPAESTVYVHLPDRPGELARLFGDAGESGVNIEDLRIDHDPARPVGLVEVVVASDRVDTLIDALGERGWRAHR</sequence>
<feature type="domain" description="Prephenate/arogenate dehydrogenase" evidence="10">
    <location>
        <begin position="7"/>
        <end position="282"/>
    </location>
</feature>
<proteinExistence type="inferred from homology"/>
<dbReference type="PANTHER" id="PTHR21363:SF0">
    <property type="entry name" value="PREPHENATE DEHYDROGENASE [NADP(+)]"/>
    <property type="match status" value="1"/>
</dbReference>
<protein>
    <recommendedName>
        <fullName evidence="4">Prephenate dehydrogenase</fullName>
        <ecNumber evidence="3">1.3.1.12</ecNumber>
    </recommendedName>
</protein>
<dbReference type="SUPFAM" id="SSF48179">
    <property type="entry name" value="6-phosphogluconate dehydrogenase C-terminal domain-like"/>
    <property type="match status" value="1"/>
</dbReference>
<dbReference type="InterPro" id="IPR050812">
    <property type="entry name" value="Preph/Arog_dehydrog"/>
</dbReference>
<accession>A0AA46TGZ7</accession>
<dbReference type="GO" id="GO:0006571">
    <property type="term" value="P:tyrosine biosynthetic process"/>
    <property type="evidence" value="ECO:0007669"/>
    <property type="project" value="UniProtKB-KW"/>
</dbReference>
<evidence type="ECO:0000256" key="1">
    <source>
        <dbReference type="ARBA" id="ARBA00005067"/>
    </source>
</evidence>
<dbReference type="NCBIfam" id="NF005111">
    <property type="entry name" value="PRK06545.2-3"/>
    <property type="match status" value="1"/>
</dbReference>
<dbReference type="Gene3D" id="3.40.50.720">
    <property type="entry name" value="NAD(P)-binding Rossmann-like Domain"/>
    <property type="match status" value="1"/>
</dbReference>
<keyword evidence="13" id="KW-1185">Reference proteome</keyword>
<dbReference type="InterPro" id="IPR046825">
    <property type="entry name" value="PDH_C"/>
</dbReference>
<dbReference type="GO" id="GO:0070403">
    <property type="term" value="F:NAD+ binding"/>
    <property type="evidence" value="ECO:0007669"/>
    <property type="project" value="InterPro"/>
</dbReference>
<dbReference type="InterPro" id="IPR045865">
    <property type="entry name" value="ACT-like_dom_sf"/>
</dbReference>
<dbReference type="EC" id="1.3.1.12" evidence="3"/>
<dbReference type="PROSITE" id="PS51176">
    <property type="entry name" value="PDH_ADH"/>
    <property type="match status" value="1"/>
</dbReference>
<dbReference type="EMBL" id="CP094970">
    <property type="protein sequence ID" value="UYM05184.1"/>
    <property type="molecule type" value="Genomic_DNA"/>
</dbReference>
<evidence type="ECO:0000256" key="8">
    <source>
        <dbReference type="ARBA" id="ARBA00023141"/>
    </source>
</evidence>
<evidence type="ECO:0000256" key="2">
    <source>
        <dbReference type="ARBA" id="ARBA00007964"/>
    </source>
</evidence>
<evidence type="ECO:0000259" key="10">
    <source>
        <dbReference type="PROSITE" id="PS51176"/>
    </source>
</evidence>
<evidence type="ECO:0000256" key="6">
    <source>
        <dbReference type="ARBA" id="ARBA00023002"/>
    </source>
</evidence>
<name>A0AA46TGZ7_9ACTN</name>
<dbReference type="Pfam" id="PF20463">
    <property type="entry name" value="PDH_C"/>
    <property type="match status" value="1"/>
</dbReference>
<dbReference type="RefSeq" id="WP_271633970.1">
    <property type="nucleotide sequence ID" value="NZ_CP094970.1"/>
</dbReference>
<organism evidence="12 13">
    <name type="scientific">Solicola gregarius</name>
    <dbReference type="NCBI Taxonomy" id="2908642"/>
    <lineage>
        <taxon>Bacteria</taxon>
        <taxon>Bacillati</taxon>
        <taxon>Actinomycetota</taxon>
        <taxon>Actinomycetes</taxon>
        <taxon>Propionibacteriales</taxon>
        <taxon>Nocardioidaceae</taxon>
        <taxon>Solicola</taxon>
    </lineage>
</organism>
<evidence type="ECO:0000256" key="9">
    <source>
        <dbReference type="ARBA" id="ARBA00049260"/>
    </source>
</evidence>
<dbReference type="KEGG" id="sgrg:L0C25_22120"/>
<keyword evidence="7" id="KW-0520">NAD</keyword>
<dbReference type="InterPro" id="IPR002912">
    <property type="entry name" value="ACT_dom"/>
</dbReference>
<dbReference type="SUPFAM" id="SSF55021">
    <property type="entry name" value="ACT-like"/>
    <property type="match status" value="1"/>
</dbReference>
<keyword evidence="6 12" id="KW-0560">Oxidoreductase</keyword>
<gene>
    <name evidence="12" type="ORF">L0C25_22120</name>
</gene>
<dbReference type="PANTHER" id="PTHR21363">
    <property type="entry name" value="PREPHENATE DEHYDROGENASE"/>
    <property type="match status" value="1"/>
</dbReference>
<dbReference type="Gene3D" id="1.10.3660.10">
    <property type="entry name" value="6-phosphogluconate dehydrogenase C-terminal like domain"/>
    <property type="match status" value="1"/>
</dbReference>
<dbReference type="Proteomes" id="UP001164390">
    <property type="component" value="Chromosome"/>
</dbReference>
<dbReference type="AlphaFoldDB" id="A0AA46TGZ7"/>
<dbReference type="InterPro" id="IPR046826">
    <property type="entry name" value="PDH_N"/>
</dbReference>
<dbReference type="Pfam" id="PF02153">
    <property type="entry name" value="PDH_N"/>
    <property type="match status" value="1"/>
</dbReference>
<dbReference type="GO" id="GO:0004665">
    <property type="term" value="F:prephenate dehydrogenase (NADP+) activity"/>
    <property type="evidence" value="ECO:0007669"/>
    <property type="project" value="InterPro"/>
</dbReference>
<dbReference type="InterPro" id="IPR036291">
    <property type="entry name" value="NAD(P)-bd_dom_sf"/>
</dbReference>
<evidence type="ECO:0000259" key="11">
    <source>
        <dbReference type="PROSITE" id="PS51671"/>
    </source>
</evidence>
<evidence type="ECO:0000256" key="7">
    <source>
        <dbReference type="ARBA" id="ARBA00023027"/>
    </source>
</evidence>
<dbReference type="NCBIfam" id="NF005112">
    <property type="entry name" value="PRK06545.2-4"/>
    <property type="match status" value="1"/>
</dbReference>
<comment type="pathway">
    <text evidence="1">Amino-acid biosynthesis; L-tyrosine biosynthesis; (4-hydroxyphenyl)pyruvate from prephenate (NAD(+) route): step 1/1.</text>
</comment>
<evidence type="ECO:0000256" key="3">
    <source>
        <dbReference type="ARBA" id="ARBA00012068"/>
    </source>
</evidence>
<evidence type="ECO:0000313" key="12">
    <source>
        <dbReference type="EMBL" id="UYM05184.1"/>
    </source>
</evidence>
<dbReference type="InterPro" id="IPR008927">
    <property type="entry name" value="6-PGluconate_DH-like_C_sf"/>
</dbReference>
<reference evidence="12" key="1">
    <citation type="submission" date="2022-01" db="EMBL/GenBank/DDBJ databases">
        <title>Nocardioidaceae gen. sp. A5X3R13.</title>
        <authorList>
            <person name="Lopez Marin M.A."/>
            <person name="Uhlik O."/>
        </authorList>
    </citation>
    <scope>NUCLEOTIDE SEQUENCE</scope>
    <source>
        <strain evidence="12">A5X3R13</strain>
    </source>
</reference>
<comment type="similarity">
    <text evidence="2">Belongs to the prephenate/arogenate dehydrogenase family.</text>
</comment>
<dbReference type="PROSITE" id="PS51671">
    <property type="entry name" value="ACT"/>
    <property type="match status" value="1"/>
</dbReference>
<keyword evidence="5" id="KW-0827">Tyrosine biosynthesis</keyword>
<comment type="catalytic activity">
    <reaction evidence="9">
        <text>prephenate + NAD(+) = 3-(4-hydroxyphenyl)pyruvate + CO2 + NADH</text>
        <dbReference type="Rhea" id="RHEA:13869"/>
        <dbReference type="ChEBI" id="CHEBI:16526"/>
        <dbReference type="ChEBI" id="CHEBI:29934"/>
        <dbReference type="ChEBI" id="CHEBI:36242"/>
        <dbReference type="ChEBI" id="CHEBI:57540"/>
        <dbReference type="ChEBI" id="CHEBI:57945"/>
        <dbReference type="EC" id="1.3.1.12"/>
    </reaction>
</comment>
<keyword evidence="8" id="KW-0028">Amino-acid biosynthesis</keyword>
<evidence type="ECO:0000313" key="13">
    <source>
        <dbReference type="Proteomes" id="UP001164390"/>
    </source>
</evidence>
<feature type="domain" description="ACT" evidence="11">
    <location>
        <begin position="288"/>
        <end position="355"/>
    </location>
</feature>
<keyword evidence="8" id="KW-0057">Aromatic amino acid biosynthesis</keyword>
<dbReference type="SUPFAM" id="SSF51735">
    <property type="entry name" value="NAD(P)-binding Rossmann-fold domains"/>
    <property type="match status" value="1"/>
</dbReference>
<dbReference type="InterPro" id="IPR003099">
    <property type="entry name" value="Prephen_DH"/>
</dbReference>
<evidence type="ECO:0000256" key="5">
    <source>
        <dbReference type="ARBA" id="ARBA00022498"/>
    </source>
</evidence>